<organism evidence="1 2">
    <name type="scientific">Anaerobacillus alkaliphilus</name>
    <dbReference type="NCBI Taxonomy" id="1548597"/>
    <lineage>
        <taxon>Bacteria</taxon>
        <taxon>Bacillati</taxon>
        <taxon>Bacillota</taxon>
        <taxon>Bacilli</taxon>
        <taxon>Bacillales</taxon>
        <taxon>Bacillaceae</taxon>
        <taxon>Anaerobacillus</taxon>
    </lineage>
</organism>
<dbReference type="RefSeq" id="WP_129076676.1">
    <property type="nucleotide sequence ID" value="NZ_QOUX01000001.1"/>
</dbReference>
<reference evidence="1 2" key="1">
    <citation type="journal article" date="2019" name="Int. J. Syst. Evol. Microbiol.">
        <title>Anaerobacillus alkaliphilus sp. nov., a novel alkaliphilic and moderately halophilic bacterium.</title>
        <authorList>
            <person name="Borsodi A.K."/>
            <person name="Aszalos J.M."/>
            <person name="Bihari P."/>
            <person name="Nagy I."/>
            <person name="Schumann P."/>
            <person name="Sproer C."/>
            <person name="Kovacs A.L."/>
            <person name="Boka K."/>
            <person name="Dobosy P."/>
            <person name="Ovari M."/>
            <person name="Szili-Kovacs T."/>
            <person name="Toth E."/>
        </authorList>
    </citation>
    <scope>NUCLEOTIDE SEQUENCE [LARGE SCALE GENOMIC DNA]</scope>
    <source>
        <strain evidence="1 2">B16-10</strain>
    </source>
</reference>
<accession>A0A4Q0VXQ6</accession>
<name>A0A4Q0VXQ6_9BACI</name>
<evidence type="ECO:0000313" key="2">
    <source>
        <dbReference type="Proteomes" id="UP000290649"/>
    </source>
</evidence>
<sequence>MSSFSPKFVIGNIRIGTIEGASCVNMGNNFPSNFQSNKKHNQGFGSITGDNNSLEGLRSILSDSHIIDMITNSPTSEDIPEWVQEIIKSRLATENDEEFGGK</sequence>
<dbReference type="EMBL" id="QOUX01000001">
    <property type="protein sequence ID" value="RXJ04329.1"/>
    <property type="molecule type" value="Genomic_DNA"/>
</dbReference>
<keyword evidence="2" id="KW-1185">Reference proteome</keyword>
<evidence type="ECO:0000313" key="1">
    <source>
        <dbReference type="EMBL" id="RXJ04329.1"/>
    </source>
</evidence>
<dbReference type="OrthoDB" id="2376915at2"/>
<dbReference type="AlphaFoldDB" id="A0A4Q0VXQ6"/>
<comment type="caution">
    <text evidence="1">The sequence shown here is derived from an EMBL/GenBank/DDBJ whole genome shotgun (WGS) entry which is preliminary data.</text>
</comment>
<evidence type="ECO:0008006" key="3">
    <source>
        <dbReference type="Google" id="ProtNLM"/>
    </source>
</evidence>
<dbReference type="Proteomes" id="UP000290649">
    <property type="component" value="Unassembled WGS sequence"/>
</dbReference>
<proteinExistence type="predicted"/>
<protein>
    <recommendedName>
        <fullName evidence="3">Spore germination protein</fullName>
    </recommendedName>
</protein>
<gene>
    <name evidence="1" type="ORF">DS745_02795</name>
</gene>